<dbReference type="AlphaFoldDB" id="A0A644TA72"/>
<sequence length="527" mass="61675">MDFNNHDEDIGHIIKIINDNNADKDNDIVDNESRDYTSLDIHNNNNNNNNSNYNNYDEYDNYKRNNEHDKLNIYDNENDYIKKNEKTDNAINNYNLNNGFNKNSQNTSYFNNQVNNQVNNKSDNQIDTNNNNQKPVDVRIIVDGPENSEFLSKAIKNIDLFNDFNIIISSIITTKNVEIAKNAVLGSDIILIATQSDEEGEYLFSNFYNNLKNDFNYVEYLNFPKFRDIEITDIKNVEVEIKNSIIRAGLASIFDIANINQVRSELLKLGINYDKLKDENEKISLENEMLIKEAKHLREENFELINDIKDLNENIDEVKLDFTDFKSRYSNIHTKNLLEVFEIGDLWVETFNDLLDDAEIQKIVIATNKFKPENIIVGQGYIGAFSKEDAVDWLKVVKTALIFVESNSDDLQKEIIKYYKRTNDNELYNRNSIYKKDNSQNNDNISFNLGADDLNPENNYKNYKNSSDENSSDENSYDDENKYLNRNKNKSNNKNKDNDKNQSNNSYDDEIDDEDYDITDQFRNFWD</sequence>
<feature type="coiled-coil region" evidence="1">
    <location>
        <begin position="259"/>
        <end position="328"/>
    </location>
</feature>
<proteinExistence type="predicted"/>
<feature type="compositionally biased region" description="Low complexity" evidence="2">
    <location>
        <begin position="457"/>
        <end position="469"/>
    </location>
</feature>
<feature type="region of interest" description="Disordered" evidence="2">
    <location>
        <begin position="432"/>
        <end position="514"/>
    </location>
</feature>
<evidence type="ECO:0000313" key="3">
    <source>
        <dbReference type="EMBL" id="MPL62771.1"/>
    </source>
</evidence>
<comment type="caution">
    <text evidence="3">The sequence shown here is derived from an EMBL/GenBank/DDBJ whole genome shotgun (WGS) entry which is preliminary data.</text>
</comment>
<evidence type="ECO:0000256" key="2">
    <source>
        <dbReference type="SAM" id="MobiDB-lite"/>
    </source>
</evidence>
<name>A0A644TA72_9ZZZZ</name>
<reference evidence="3" key="1">
    <citation type="submission" date="2019-08" db="EMBL/GenBank/DDBJ databases">
        <authorList>
            <person name="Kucharzyk K."/>
            <person name="Murdoch R.W."/>
            <person name="Higgins S."/>
            <person name="Loffler F."/>
        </authorList>
    </citation>
    <scope>NUCLEOTIDE SEQUENCE</scope>
</reference>
<keyword evidence="1" id="KW-0175">Coiled coil</keyword>
<dbReference type="EMBL" id="VSSQ01000019">
    <property type="protein sequence ID" value="MPL62771.1"/>
    <property type="molecule type" value="Genomic_DNA"/>
</dbReference>
<protein>
    <submittedName>
        <fullName evidence="3">Uncharacterized protein</fullName>
    </submittedName>
</protein>
<accession>A0A644TA72</accession>
<evidence type="ECO:0000256" key="1">
    <source>
        <dbReference type="SAM" id="Coils"/>
    </source>
</evidence>
<organism evidence="3">
    <name type="scientific">bioreactor metagenome</name>
    <dbReference type="NCBI Taxonomy" id="1076179"/>
    <lineage>
        <taxon>unclassified sequences</taxon>
        <taxon>metagenomes</taxon>
        <taxon>ecological metagenomes</taxon>
    </lineage>
</organism>
<gene>
    <name evidence="3" type="ORF">SDC9_08391</name>
</gene>